<evidence type="ECO:0000256" key="2">
    <source>
        <dbReference type="SAM" id="MobiDB-lite"/>
    </source>
</evidence>
<dbReference type="CDD" id="cd10456">
    <property type="entry name" value="GIY-YIG_UPF0213"/>
    <property type="match status" value="1"/>
</dbReference>
<evidence type="ECO:0000313" key="5">
    <source>
        <dbReference type="EMBL" id="STD82762.1"/>
    </source>
</evidence>
<dbReference type="Proteomes" id="UP001183682">
    <property type="component" value="Unassembled WGS sequence"/>
</dbReference>
<dbReference type="InterPro" id="IPR035901">
    <property type="entry name" value="GIY-YIG_endonuc_sf"/>
</dbReference>
<dbReference type="EMBL" id="UFYW01000001">
    <property type="protein sequence ID" value="STD82762.1"/>
    <property type="molecule type" value="Genomic_DNA"/>
</dbReference>
<dbReference type="SUPFAM" id="SSF82771">
    <property type="entry name" value="GIY-YIG endonuclease"/>
    <property type="match status" value="1"/>
</dbReference>
<dbReference type="InterPro" id="IPR000305">
    <property type="entry name" value="GIY-YIG_endonuc"/>
</dbReference>
<dbReference type="AlphaFoldDB" id="A0A376GYL1"/>
<feature type="domain" description="GIY-YIG" evidence="3">
    <location>
        <begin position="4"/>
        <end position="84"/>
    </location>
</feature>
<evidence type="ECO:0000256" key="1">
    <source>
        <dbReference type="ARBA" id="ARBA00007435"/>
    </source>
</evidence>
<dbReference type="Pfam" id="PF01541">
    <property type="entry name" value="GIY-YIG"/>
    <property type="match status" value="1"/>
</dbReference>
<proteinExistence type="inferred from homology"/>
<dbReference type="PANTHER" id="PTHR34477:SF1">
    <property type="entry name" value="UPF0213 PROTEIN YHBQ"/>
    <property type="match status" value="1"/>
</dbReference>
<sequence>MAADTHYFYVLLCKDNTFYGGYTTDLIRRLNQHNQGIGAKYTHPASRRPLQMIHAESFATRSEATKAEAAFKKLVRKHKERYLTEQKEKNVLNTQSSKESKDITKG</sequence>
<keyword evidence="6" id="KW-1185">Reference proteome</keyword>
<reference evidence="4" key="2">
    <citation type="submission" date="2023-03" db="EMBL/GenBank/DDBJ databases">
        <authorList>
            <person name="Shen W."/>
            <person name="Cai J."/>
        </authorList>
    </citation>
    <scope>NUCLEOTIDE SEQUENCE</scope>
    <source>
        <strain evidence="4">K69-2</strain>
    </source>
</reference>
<dbReference type="EMBL" id="JARPZN010000002">
    <property type="protein sequence ID" value="MDT2689409.1"/>
    <property type="molecule type" value="Genomic_DNA"/>
</dbReference>
<evidence type="ECO:0000313" key="6">
    <source>
        <dbReference type="Proteomes" id="UP000254807"/>
    </source>
</evidence>
<comment type="similarity">
    <text evidence="1">Belongs to the UPF0213 family.</text>
</comment>
<organism evidence="5 6">
    <name type="scientific">Enterococcus gallinarum</name>
    <dbReference type="NCBI Taxonomy" id="1353"/>
    <lineage>
        <taxon>Bacteria</taxon>
        <taxon>Bacillati</taxon>
        <taxon>Bacillota</taxon>
        <taxon>Bacilli</taxon>
        <taxon>Lactobacillales</taxon>
        <taxon>Enterococcaceae</taxon>
        <taxon>Enterococcus</taxon>
    </lineage>
</organism>
<dbReference type="InterPro" id="IPR050190">
    <property type="entry name" value="UPF0213_domain"/>
</dbReference>
<accession>A0A376GYL1</accession>
<evidence type="ECO:0000313" key="4">
    <source>
        <dbReference type="EMBL" id="MDT2689409.1"/>
    </source>
</evidence>
<evidence type="ECO:0000259" key="3">
    <source>
        <dbReference type="PROSITE" id="PS50164"/>
    </source>
</evidence>
<dbReference type="Gene3D" id="3.40.1440.10">
    <property type="entry name" value="GIY-YIG endonuclease"/>
    <property type="match status" value="1"/>
</dbReference>
<dbReference type="PROSITE" id="PS50164">
    <property type="entry name" value="GIY_YIG"/>
    <property type="match status" value="1"/>
</dbReference>
<reference evidence="5 6" key="1">
    <citation type="submission" date="2018-06" db="EMBL/GenBank/DDBJ databases">
        <authorList>
            <consortium name="Pathogen Informatics"/>
            <person name="Doyle S."/>
        </authorList>
    </citation>
    <scope>NUCLEOTIDE SEQUENCE [LARGE SCALE GENOMIC DNA]</scope>
    <source>
        <strain evidence="5 6">NCTC12360</strain>
    </source>
</reference>
<feature type="region of interest" description="Disordered" evidence="2">
    <location>
        <begin position="84"/>
        <end position="106"/>
    </location>
</feature>
<name>A0A376GYL1_ENTGA</name>
<dbReference type="Proteomes" id="UP000254807">
    <property type="component" value="Unassembled WGS sequence"/>
</dbReference>
<dbReference type="PANTHER" id="PTHR34477">
    <property type="entry name" value="UPF0213 PROTEIN YHBQ"/>
    <property type="match status" value="1"/>
</dbReference>
<dbReference type="OrthoDB" id="9807770at2"/>
<protein>
    <submittedName>
        <fullName evidence="4">GIY-YIG nuclease family protein</fullName>
    </submittedName>
    <submittedName>
        <fullName evidence="5">GIY-YIG nuclease superfamily protein</fullName>
    </submittedName>
</protein>
<dbReference type="RefSeq" id="WP_060815401.1">
    <property type="nucleotide sequence ID" value="NZ_JARPZN010000002.1"/>
</dbReference>
<gene>
    <name evidence="5" type="ORF">NCTC12360_01198</name>
    <name evidence="4" type="ORF">P7E30_04180</name>
</gene>